<evidence type="ECO:0000313" key="1">
    <source>
        <dbReference type="EMBL" id="VAW82588.1"/>
    </source>
</evidence>
<name>A0A3B0YP13_9ZZZZ</name>
<protein>
    <submittedName>
        <fullName evidence="1">Uncharacterized protein</fullName>
    </submittedName>
</protein>
<organism evidence="1">
    <name type="scientific">hydrothermal vent metagenome</name>
    <dbReference type="NCBI Taxonomy" id="652676"/>
    <lineage>
        <taxon>unclassified sequences</taxon>
        <taxon>metagenomes</taxon>
        <taxon>ecological metagenomes</taxon>
    </lineage>
</organism>
<accession>A0A3B0YP13</accession>
<dbReference type="AlphaFoldDB" id="A0A3B0YP13"/>
<proteinExistence type="predicted"/>
<gene>
    <name evidence="1" type="ORF">MNBD_GAMMA13-289</name>
</gene>
<sequence length="135" mass="14939">MNLNRLGHRVAVFAAFFFWVGAAPAAWQVLEGYVASVSAYHAFSMYGSPRVTMKMTVNPPLSNIVVQQGYVTSNVCGFDQQEWQLPVDPVTNKTIKEIYAALLTARATKTKVRVFISGCDETFAFTYPVVGTVTY</sequence>
<dbReference type="EMBL" id="UOFK01000325">
    <property type="protein sequence ID" value="VAW82588.1"/>
    <property type="molecule type" value="Genomic_DNA"/>
</dbReference>
<reference evidence="1" key="1">
    <citation type="submission" date="2018-06" db="EMBL/GenBank/DDBJ databases">
        <authorList>
            <person name="Zhirakovskaya E."/>
        </authorList>
    </citation>
    <scope>NUCLEOTIDE SEQUENCE</scope>
</reference>